<evidence type="ECO:0000313" key="4">
    <source>
        <dbReference type="Proteomes" id="UP000634608"/>
    </source>
</evidence>
<dbReference type="PANTHER" id="PTHR43353:SF3">
    <property type="entry name" value="ALDEHYDE DEHYDROGENASE-RELATED"/>
    <property type="match status" value="1"/>
</dbReference>
<dbReference type="EMBL" id="JACSVK010000078">
    <property type="protein sequence ID" value="MBD0221747.1"/>
    <property type="molecule type" value="Genomic_DNA"/>
</dbReference>
<evidence type="ECO:0000256" key="1">
    <source>
        <dbReference type="ARBA" id="ARBA00023002"/>
    </source>
</evidence>
<sequence>MSKNNGRQFINGQRIAVNVPALESIAAKDYQPTGYIFSQATLEEVDQAAQAAHNAFLVYSQTSQEQRASFLEEIARQIEALGANLQEVASLETGLPLARLQGETGRVTGQLRLFAELLRRGDFY</sequence>
<feature type="non-terminal residue" evidence="3">
    <location>
        <position position="124"/>
    </location>
</feature>
<dbReference type="InterPro" id="IPR015590">
    <property type="entry name" value="Aldehyde_DH_dom"/>
</dbReference>
<dbReference type="Proteomes" id="UP000634608">
    <property type="component" value="Unassembled WGS sequence"/>
</dbReference>
<proteinExistence type="predicted"/>
<evidence type="ECO:0000259" key="2">
    <source>
        <dbReference type="Pfam" id="PF00171"/>
    </source>
</evidence>
<accession>A0A8I0K6W9</accession>
<dbReference type="Pfam" id="PF00171">
    <property type="entry name" value="Aldedh"/>
    <property type="match status" value="1"/>
</dbReference>
<dbReference type="Gene3D" id="3.40.605.10">
    <property type="entry name" value="Aldehyde Dehydrogenase, Chain A, domain 1"/>
    <property type="match status" value="1"/>
</dbReference>
<dbReference type="GO" id="GO:0016491">
    <property type="term" value="F:oxidoreductase activity"/>
    <property type="evidence" value="ECO:0007669"/>
    <property type="project" value="UniProtKB-KW"/>
</dbReference>
<dbReference type="AlphaFoldDB" id="A0A8I0K6W9"/>
<name>A0A8I0K6W9_ACIBA</name>
<dbReference type="InterPro" id="IPR016162">
    <property type="entry name" value="Ald_DH_N"/>
</dbReference>
<dbReference type="InterPro" id="IPR016161">
    <property type="entry name" value="Ald_DH/histidinol_DH"/>
</dbReference>
<dbReference type="SUPFAM" id="SSF53720">
    <property type="entry name" value="ALDH-like"/>
    <property type="match status" value="1"/>
</dbReference>
<gene>
    <name evidence="3" type="ORF">IAG11_17860</name>
</gene>
<protein>
    <submittedName>
        <fullName evidence="3">Aldehyde dehydrogenase family protein</fullName>
    </submittedName>
</protein>
<dbReference type="PANTHER" id="PTHR43353">
    <property type="entry name" value="SUCCINATE-SEMIALDEHYDE DEHYDROGENASE, MITOCHONDRIAL"/>
    <property type="match status" value="1"/>
</dbReference>
<comment type="caution">
    <text evidence="3">The sequence shown here is derived from an EMBL/GenBank/DDBJ whole genome shotgun (WGS) entry which is preliminary data.</text>
</comment>
<keyword evidence="1" id="KW-0560">Oxidoreductase</keyword>
<dbReference type="InterPro" id="IPR050740">
    <property type="entry name" value="Aldehyde_DH_Superfamily"/>
</dbReference>
<evidence type="ECO:0000313" key="3">
    <source>
        <dbReference type="EMBL" id="MBD0221747.1"/>
    </source>
</evidence>
<reference evidence="3" key="1">
    <citation type="submission" date="2020-08" db="EMBL/GenBank/DDBJ databases">
        <title>Diversity of carbapenem-resistant Acinetobacter baumannii and bacteriophage-mediated spread of the Oxa23 carbapenemase.</title>
        <authorList>
            <person name="Abouelfetouh A."/>
            <person name="Mattock J."/>
            <person name="Turner D."/>
            <person name="Li E."/>
            <person name="Evans B.A."/>
        </authorList>
    </citation>
    <scope>NUCLEOTIDE SEQUENCE</scope>
    <source>
        <strain evidence="3">A86</strain>
    </source>
</reference>
<dbReference type="RefSeq" id="WP_188147423.1">
    <property type="nucleotide sequence ID" value="NZ_JACSVK010000078.1"/>
</dbReference>
<feature type="domain" description="Aldehyde dehydrogenase" evidence="2">
    <location>
        <begin position="37"/>
        <end position="120"/>
    </location>
</feature>
<organism evidence="3 4">
    <name type="scientific">Acinetobacter baumannii</name>
    <dbReference type="NCBI Taxonomy" id="470"/>
    <lineage>
        <taxon>Bacteria</taxon>
        <taxon>Pseudomonadati</taxon>
        <taxon>Pseudomonadota</taxon>
        <taxon>Gammaproteobacteria</taxon>
        <taxon>Moraxellales</taxon>
        <taxon>Moraxellaceae</taxon>
        <taxon>Acinetobacter</taxon>
        <taxon>Acinetobacter calcoaceticus/baumannii complex</taxon>
    </lineage>
</organism>